<keyword evidence="2" id="KW-1185">Reference proteome</keyword>
<dbReference type="EMBL" id="KN818303">
    <property type="protein sequence ID" value="KIL60168.1"/>
    <property type="molecule type" value="Genomic_DNA"/>
</dbReference>
<gene>
    <name evidence="1" type="ORF">M378DRAFT_953483</name>
</gene>
<evidence type="ECO:0000313" key="1">
    <source>
        <dbReference type="EMBL" id="KIL60168.1"/>
    </source>
</evidence>
<protein>
    <submittedName>
        <fullName evidence="1">Uncharacterized protein</fullName>
    </submittedName>
</protein>
<proteinExistence type="predicted"/>
<organism evidence="1 2">
    <name type="scientific">Amanita muscaria (strain Koide BX008)</name>
    <dbReference type="NCBI Taxonomy" id="946122"/>
    <lineage>
        <taxon>Eukaryota</taxon>
        <taxon>Fungi</taxon>
        <taxon>Dikarya</taxon>
        <taxon>Basidiomycota</taxon>
        <taxon>Agaricomycotina</taxon>
        <taxon>Agaricomycetes</taxon>
        <taxon>Agaricomycetidae</taxon>
        <taxon>Agaricales</taxon>
        <taxon>Pluteineae</taxon>
        <taxon>Amanitaceae</taxon>
        <taxon>Amanita</taxon>
    </lineage>
</organism>
<accession>A0A0C2WV05</accession>
<dbReference type="AlphaFoldDB" id="A0A0C2WV05"/>
<dbReference type="InParanoid" id="A0A0C2WV05"/>
<evidence type="ECO:0000313" key="2">
    <source>
        <dbReference type="Proteomes" id="UP000054549"/>
    </source>
</evidence>
<dbReference type="Proteomes" id="UP000054549">
    <property type="component" value="Unassembled WGS sequence"/>
</dbReference>
<name>A0A0C2WV05_AMAMK</name>
<dbReference type="HOGENOM" id="CLU_2305360_0_0_1"/>
<reference evidence="1 2" key="1">
    <citation type="submission" date="2014-04" db="EMBL/GenBank/DDBJ databases">
        <title>Evolutionary Origins and Diversification of the Mycorrhizal Mutualists.</title>
        <authorList>
            <consortium name="DOE Joint Genome Institute"/>
            <consortium name="Mycorrhizal Genomics Consortium"/>
            <person name="Kohler A."/>
            <person name="Kuo A."/>
            <person name="Nagy L.G."/>
            <person name="Floudas D."/>
            <person name="Copeland A."/>
            <person name="Barry K.W."/>
            <person name="Cichocki N."/>
            <person name="Veneault-Fourrey C."/>
            <person name="LaButti K."/>
            <person name="Lindquist E.A."/>
            <person name="Lipzen A."/>
            <person name="Lundell T."/>
            <person name="Morin E."/>
            <person name="Murat C."/>
            <person name="Riley R."/>
            <person name="Ohm R."/>
            <person name="Sun H."/>
            <person name="Tunlid A."/>
            <person name="Henrissat B."/>
            <person name="Grigoriev I.V."/>
            <person name="Hibbett D.S."/>
            <person name="Martin F."/>
        </authorList>
    </citation>
    <scope>NUCLEOTIDE SEQUENCE [LARGE SCALE GENOMIC DNA]</scope>
    <source>
        <strain evidence="1 2">Koide BX008</strain>
    </source>
</reference>
<sequence length="100" mass="11118">MRCMGVRRKKEYDKAAGDEHVEGEASVTLTWTELDREKRVRSATKSIYVVLDSGGVNLLRNLARVSSDVKASPICYRRVEGMCGGRVSGGFRPEIKARCP</sequence>